<proteinExistence type="predicted"/>
<dbReference type="SUPFAM" id="SSF81321">
    <property type="entry name" value="Family A G protein-coupled receptor-like"/>
    <property type="match status" value="1"/>
</dbReference>
<evidence type="ECO:0000256" key="1">
    <source>
        <dbReference type="ARBA" id="ARBA00004141"/>
    </source>
</evidence>
<dbReference type="Proteomes" id="UP000663852">
    <property type="component" value="Unassembled WGS sequence"/>
</dbReference>
<evidence type="ECO:0000256" key="4">
    <source>
        <dbReference type="ARBA" id="ARBA00023040"/>
    </source>
</evidence>
<name>A0A814NC06_ADIRI</name>
<evidence type="ECO:0000256" key="3">
    <source>
        <dbReference type="ARBA" id="ARBA00022989"/>
    </source>
</evidence>
<evidence type="ECO:0000256" key="5">
    <source>
        <dbReference type="ARBA" id="ARBA00023136"/>
    </source>
</evidence>
<feature type="transmembrane region" description="Helical" evidence="8">
    <location>
        <begin position="173"/>
        <end position="199"/>
    </location>
</feature>
<evidence type="ECO:0000256" key="8">
    <source>
        <dbReference type="SAM" id="Phobius"/>
    </source>
</evidence>
<keyword evidence="3 8" id="KW-1133">Transmembrane helix</keyword>
<dbReference type="Gene3D" id="1.20.1070.10">
    <property type="entry name" value="Rhodopsin 7-helix transmembrane proteins"/>
    <property type="match status" value="1"/>
</dbReference>
<organism evidence="10 12">
    <name type="scientific">Adineta ricciae</name>
    <name type="common">Rotifer</name>
    <dbReference type="NCBI Taxonomy" id="249248"/>
    <lineage>
        <taxon>Eukaryota</taxon>
        <taxon>Metazoa</taxon>
        <taxon>Spiralia</taxon>
        <taxon>Gnathifera</taxon>
        <taxon>Rotifera</taxon>
        <taxon>Eurotatoria</taxon>
        <taxon>Bdelloidea</taxon>
        <taxon>Adinetida</taxon>
        <taxon>Adinetidae</taxon>
        <taxon>Adineta</taxon>
    </lineage>
</organism>
<keyword evidence="2 8" id="KW-0812">Transmembrane</keyword>
<sequence>MVSIESLIVANYSLTLIIVGTVLNATTLLILSRPRFRNTRARPTLHYMRTMAILDTFMLYGWNLDHYLTTMQSFYILSYSLVSCKFVSFISYFAPQSSAWLRVFVSLDRYLSLSRLHRTWFSNSKHTLMIIACILVILFALNLHFFLFVCYYRKNGTISALSRLYDVYPLWDYVNLGVCNIVPFILMVIFNSGVIYHLIILRRTTTLQNPRIQHRAISITLVITTFLFLAMTMPSAIAFAFFSDANATLLKFFDSFLYSYYVLSFPLYMLTFPEFREECISIVGLKGWDRRIQPQTQVPLQTI</sequence>
<evidence type="ECO:0000313" key="10">
    <source>
        <dbReference type="EMBL" id="CAF1089589.1"/>
    </source>
</evidence>
<evidence type="ECO:0000256" key="2">
    <source>
        <dbReference type="ARBA" id="ARBA00022692"/>
    </source>
</evidence>
<dbReference type="PANTHER" id="PTHR24243">
    <property type="entry name" value="G-PROTEIN COUPLED RECEPTOR"/>
    <property type="match status" value="1"/>
</dbReference>
<dbReference type="PROSITE" id="PS50262">
    <property type="entry name" value="G_PROTEIN_RECEP_F1_2"/>
    <property type="match status" value="1"/>
</dbReference>
<keyword evidence="4" id="KW-0297">G-protein coupled receptor</keyword>
<accession>A0A814NC06</accession>
<dbReference type="InterPro" id="IPR017452">
    <property type="entry name" value="GPCR_Rhodpsn_7TM"/>
</dbReference>
<comment type="caution">
    <text evidence="10">The sequence shown here is derived from an EMBL/GenBank/DDBJ whole genome shotgun (WGS) entry which is preliminary data.</text>
</comment>
<feature type="transmembrane region" description="Helical" evidence="8">
    <location>
        <begin position="74"/>
        <end position="94"/>
    </location>
</feature>
<keyword evidence="6" id="KW-0675">Receptor</keyword>
<evidence type="ECO:0000256" key="7">
    <source>
        <dbReference type="ARBA" id="ARBA00023224"/>
    </source>
</evidence>
<keyword evidence="12" id="KW-1185">Reference proteome</keyword>
<dbReference type="AlphaFoldDB" id="A0A814NC06"/>
<reference evidence="10" key="1">
    <citation type="submission" date="2021-02" db="EMBL/GenBank/DDBJ databases">
        <authorList>
            <person name="Nowell W R."/>
        </authorList>
    </citation>
    <scope>NUCLEOTIDE SEQUENCE</scope>
</reference>
<feature type="transmembrane region" description="Helical" evidence="8">
    <location>
        <begin position="255"/>
        <end position="272"/>
    </location>
</feature>
<dbReference type="GO" id="GO:0005886">
    <property type="term" value="C:plasma membrane"/>
    <property type="evidence" value="ECO:0007669"/>
    <property type="project" value="TreeGrafter"/>
</dbReference>
<gene>
    <name evidence="11" type="ORF">EDS130_LOCUS30825</name>
    <name evidence="10" type="ORF">XAT740_LOCUS17763</name>
</gene>
<keyword evidence="5 8" id="KW-0472">Membrane</keyword>
<dbReference type="Proteomes" id="UP000663828">
    <property type="component" value="Unassembled WGS sequence"/>
</dbReference>
<comment type="subcellular location">
    <subcellularLocation>
        <location evidence="1">Membrane</location>
        <topology evidence="1">Multi-pass membrane protein</topology>
    </subcellularLocation>
</comment>
<dbReference type="GO" id="GO:0004930">
    <property type="term" value="F:G protein-coupled receptor activity"/>
    <property type="evidence" value="ECO:0007669"/>
    <property type="project" value="UniProtKB-KW"/>
</dbReference>
<dbReference type="PANTHER" id="PTHR24243:SF230">
    <property type="entry name" value="G-PROTEIN COUPLED RECEPTORS FAMILY 1 PROFILE DOMAIN-CONTAINING PROTEIN"/>
    <property type="match status" value="1"/>
</dbReference>
<dbReference type="EMBL" id="CAJNOJ010000219">
    <property type="protein sequence ID" value="CAF1305182.1"/>
    <property type="molecule type" value="Genomic_DNA"/>
</dbReference>
<evidence type="ECO:0000313" key="12">
    <source>
        <dbReference type="Proteomes" id="UP000663828"/>
    </source>
</evidence>
<keyword evidence="7" id="KW-0807">Transducer</keyword>
<feature type="domain" description="G-protein coupled receptors family 1 profile" evidence="9">
    <location>
        <begin position="23"/>
        <end position="269"/>
    </location>
</feature>
<feature type="transmembrane region" description="Helical" evidence="8">
    <location>
        <begin position="128"/>
        <end position="153"/>
    </location>
</feature>
<evidence type="ECO:0000313" key="11">
    <source>
        <dbReference type="EMBL" id="CAF1305182.1"/>
    </source>
</evidence>
<feature type="transmembrane region" description="Helical" evidence="8">
    <location>
        <begin position="44"/>
        <end position="62"/>
    </location>
</feature>
<feature type="transmembrane region" description="Helical" evidence="8">
    <location>
        <begin position="219"/>
        <end position="243"/>
    </location>
</feature>
<dbReference type="OrthoDB" id="9990906at2759"/>
<evidence type="ECO:0000259" key="9">
    <source>
        <dbReference type="PROSITE" id="PS50262"/>
    </source>
</evidence>
<dbReference type="EMBL" id="CAJNOR010001167">
    <property type="protein sequence ID" value="CAF1089589.1"/>
    <property type="molecule type" value="Genomic_DNA"/>
</dbReference>
<evidence type="ECO:0000256" key="6">
    <source>
        <dbReference type="ARBA" id="ARBA00023170"/>
    </source>
</evidence>
<feature type="transmembrane region" description="Helical" evidence="8">
    <location>
        <begin position="12"/>
        <end position="32"/>
    </location>
</feature>
<protein>
    <recommendedName>
        <fullName evidence="9">G-protein coupled receptors family 1 profile domain-containing protein</fullName>
    </recommendedName>
</protein>